<proteinExistence type="inferred from homology"/>
<accession>A0A4R0S2H9</accession>
<dbReference type="GO" id="GO:0005789">
    <property type="term" value="C:endoplasmic reticulum membrane"/>
    <property type="evidence" value="ECO:0007669"/>
    <property type="project" value="UniProtKB-SubCell"/>
</dbReference>
<dbReference type="Pfam" id="PF03798">
    <property type="entry name" value="TRAM_LAG1_CLN8"/>
    <property type="match status" value="1"/>
</dbReference>
<dbReference type="OrthoDB" id="3053196at2759"/>
<dbReference type="PANTHER" id="PTHR12560">
    <property type="entry name" value="LONGEVITY ASSURANCE FACTOR 1 LAG1"/>
    <property type="match status" value="1"/>
</dbReference>
<keyword evidence="3" id="KW-0808">Transferase</keyword>
<comment type="subcellular location">
    <subcellularLocation>
        <location evidence="1">Endoplasmic reticulum membrane</location>
        <topology evidence="1">Multi-pass membrane protein</topology>
    </subcellularLocation>
</comment>
<keyword evidence="5" id="KW-0256">Endoplasmic reticulum</keyword>
<dbReference type="PANTHER" id="PTHR12560:SF11">
    <property type="entry name" value="CERAMIDE SYNTHASE LAC1-RELATED"/>
    <property type="match status" value="1"/>
</dbReference>
<evidence type="ECO:0000313" key="13">
    <source>
        <dbReference type="EMBL" id="TCD71778.1"/>
    </source>
</evidence>
<keyword evidence="14" id="KW-1185">Reference proteome</keyword>
<evidence type="ECO:0000256" key="1">
    <source>
        <dbReference type="ARBA" id="ARBA00004477"/>
    </source>
</evidence>
<feature type="transmembrane region" description="Helical" evidence="11">
    <location>
        <begin position="256"/>
        <end position="276"/>
    </location>
</feature>
<dbReference type="InterPro" id="IPR006634">
    <property type="entry name" value="TLC-dom"/>
</dbReference>
<evidence type="ECO:0000256" key="6">
    <source>
        <dbReference type="ARBA" id="ARBA00022989"/>
    </source>
</evidence>
<evidence type="ECO:0000256" key="10">
    <source>
        <dbReference type="SAM" id="MobiDB-lite"/>
    </source>
</evidence>
<dbReference type="AlphaFoldDB" id="A0A4R0S2H9"/>
<evidence type="ECO:0000256" key="2">
    <source>
        <dbReference type="ARBA" id="ARBA00009808"/>
    </source>
</evidence>
<evidence type="ECO:0000256" key="4">
    <source>
        <dbReference type="ARBA" id="ARBA00022692"/>
    </source>
</evidence>
<feature type="domain" description="TLC" evidence="12">
    <location>
        <begin position="202"/>
        <end position="421"/>
    </location>
</feature>
<protein>
    <recommendedName>
        <fullName evidence="12">TLC domain-containing protein</fullName>
    </recommendedName>
</protein>
<comment type="similarity">
    <text evidence="2">Belongs to the sphingosine N-acyltransferase family.</text>
</comment>
<keyword evidence="6 11" id="KW-1133">Transmembrane helix</keyword>
<dbReference type="GO" id="GO:0046513">
    <property type="term" value="P:ceramide biosynthetic process"/>
    <property type="evidence" value="ECO:0007669"/>
    <property type="project" value="InterPro"/>
</dbReference>
<comment type="caution">
    <text evidence="13">The sequence shown here is derived from an EMBL/GenBank/DDBJ whole genome shotgun (WGS) entry which is preliminary data.</text>
</comment>
<feature type="transmembrane region" description="Helical" evidence="11">
    <location>
        <begin position="212"/>
        <end position="236"/>
    </location>
</feature>
<feature type="compositionally biased region" description="Pro residues" evidence="10">
    <location>
        <begin position="8"/>
        <end position="17"/>
    </location>
</feature>
<keyword evidence="8" id="KW-0325">Glycoprotein</keyword>
<feature type="transmembrane region" description="Helical" evidence="11">
    <location>
        <begin position="339"/>
        <end position="356"/>
    </location>
</feature>
<feature type="transmembrane region" description="Helical" evidence="11">
    <location>
        <begin position="392"/>
        <end position="413"/>
    </location>
</feature>
<evidence type="ECO:0000256" key="11">
    <source>
        <dbReference type="SAM" id="Phobius"/>
    </source>
</evidence>
<evidence type="ECO:0000256" key="5">
    <source>
        <dbReference type="ARBA" id="ARBA00022824"/>
    </source>
</evidence>
<sequence length="450" mass="52006">MPDEIPDSPSPCNPNPLPSVRIWPEFMSTTPTRREPWSSAGTVGQIQTQPNSLTTEYFVQPCPPKSLSESKTSTATLLLKPQPRDADHWSKEVHVLWDDIVTMRWAVVPSSSVKLLMIPLILWSAWEAMVPYVATDSWNPFTPFLFISHLMPDSSQDDPQYRKGWFDLLFVAYYIIFWSCIRQTLILHVFLPVAKHFRVREARVERFGEQGYAMLYFAVMGAWGVRIMGQLPTWWYRTEVYWNSYPQWTIPPELKAYYLMQMAYWLQQILVLVLGLEKPRKDYAELVAHHMVTIWLVAGSYVVNMTYIGNAVFVSMDIPDVFLAASLLLNYIKADRAKVVVFVTLLFVWAYFRHYLNLVMMWSLWTQYGLIPEFARRFSPLDGVWAPGWGKYLMFTSLLLLQCLQIAWFSLMLRIGYRAVTSSTVSDSRESDDEDEDEACDDAAAATKSG</sequence>
<gene>
    <name evidence="13" type="ORF">EIP91_003121</name>
</gene>
<organism evidence="13 14">
    <name type="scientific">Steccherinum ochraceum</name>
    <dbReference type="NCBI Taxonomy" id="92696"/>
    <lineage>
        <taxon>Eukaryota</taxon>
        <taxon>Fungi</taxon>
        <taxon>Dikarya</taxon>
        <taxon>Basidiomycota</taxon>
        <taxon>Agaricomycotina</taxon>
        <taxon>Agaricomycetes</taxon>
        <taxon>Polyporales</taxon>
        <taxon>Steccherinaceae</taxon>
        <taxon>Steccherinum</taxon>
    </lineage>
</organism>
<feature type="region of interest" description="Disordered" evidence="10">
    <location>
        <begin position="425"/>
        <end position="450"/>
    </location>
</feature>
<evidence type="ECO:0000256" key="3">
    <source>
        <dbReference type="ARBA" id="ARBA00022679"/>
    </source>
</evidence>
<feature type="region of interest" description="Disordered" evidence="10">
    <location>
        <begin position="1"/>
        <end position="21"/>
    </location>
</feature>
<evidence type="ECO:0000259" key="12">
    <source>
        <dbReference type="PROSITE" id="PS50922"/>
    </source>
</evidence>
<dbReference type="GO" id="GO:0050291">
    <property type="term" value="F:sphingosine N-acyltransferase activity"/>
    <property type="evidence" value="ECO:0007669"/>
    <property type="project" value="InterPro"/>
</dbReference>
<reference evidence="13 14" key="1">
    <citation type="submission" date="2018-11" db="EMBL/GenBank/DDBJ databases">
        <title>Genome assembly of Steccherinum ochraceum LE-BIN_3174, the white-rot fungus of the Steccherinaceae family (The Residual Polyporoid clade, Polyporales, Basidiomycota).</title>
        <authorList>
            <person name="Fedorova T.V."/>
            <person name="Glazunova O.A."/>
            <person name="Landesman E.O."/>
            <person name="Moiseenko K.V."/>
            <person name="Psurtseva N.V."/>
            <person name="Savinova O.S."/>
            <person name="Shakhova N.V."/>
            <person name="Tyazhelova T.V."/>
            <person name="Vasina D.V."/>
        </authorList>
    </citation>
    <scope>NUCLEOTIDE SEQUENCE [LARGE SCALE GENOMIC DNA]</scope>
    <source>
        <strain evidence="13 14">LE-BIN_3174</strain>
    </source>
</reference>
<dbReference type="PROSITE" id="PS50922">
    <property type="entry name" value="TLC"/>
    <property type="match status" value="1"/>
</dbReference>
<feature type="transmembrane region" description="Helical" evidence="11">
    <location>
        <begin position="283"/>
        <end position="302"/>
    </location>
</feature>
<evidence type="ECO:0000256" key="8">
    <source>
        <dbReference type="ARBA" id="ARBA00023180"/>
    </source>
</evidence>
<feature type="transmembrane region" description="Helical" evidence="11">
    <location>
        <begin position="171"/>
        <end position="191"/>
    </location>
</feature>
<keyword evidence="4 9" id="KW-0812">Transmembrane</keyword>
<dbReference type="SMART" id="SM00724">
    <property type="entry name" value="TLC"/>
    <property type="match status" value="1"/>
</dbReference>
<evidence type="ECO:0000256" key="9">
    <source>
        <dbReference type="PROSITE-ProRule" id="PRU00205"/>
    </source>
</evidence>
<dbReference type="InterPro" id="IPR016439">
    <property type="entry name" value="Lag1/Lac1-like"/>
</dbReference>
<name>A0A4R0S2H9_9APHY</name>
<feature type="transmembrane region" description="Helical" evidence="11">
    <location>
        <begin position="308"/>
        <end position="332"/>
    </location>
</feature>
<dbReference type="STRING" id="92696.A0A4R0S2H9"/>
<feature type="compositionally biased region" description="Acidic residues" evidence="10">
    <location>
        <begin position="430"/>
        <end position="441"/>
    </location>
</feature>
<dbReference type="EMBL" id="RWJN01000002">
    <property type="protein sequence ID" value="TCD71778.1"/>
    <property type="molecule type" value="Genomic_DNA"/>
</dbReference>
<evidence type="ECO:0000313" key="14">
    <source>
        <dbReference type="Proteomes" id="UP000292702"/>
    </source>
</evidence>
<dbReference type="Proteomes" id="UP000292702">
    <property type="component" value="Unassembled WGS sequence"/>
</dbReference>
<keyword evidence="7 9" id="KW-0472">Membrane</keyword>
<evidence type="ECO:0000256" key="7">
    <source>
        <dbReference type="ARBA" id="ARBA00023136"/>
    </source>
</evidence>